<dbReference type="PANTHER" id="PTHR34203:SF15">
    <property type="entry name" value="SLL1173 PROTEIN"/>
    <property type="match status" value="1"/>
</dbReference>
<accession>B8HNH1</accession>
<dbReference type="PANTHER" id="PTHR34203">
    <property type="entry name" value="METHYLTRANSFERASE, FKBM FAMILY PROTEIN"/>
    <property type="match status" value="1"/>
</dbReference>
<dbReference type="GO" id="GO:0032259">
    <property type="term" value="P:methylation"/>
    <property type="evidence" value="ECO:0007669"/>
    <property type="project" value="UniProtKB-KW"/>
</dbReference>
<evidence type="ECO:0000259" key="1">
    <source>
        <dbReference type="Pfam" id="PF05050"/>
    </source>
</evidence>
<evidence type="ECO:0000313" key="2">
    <source>
        <dbReference type="EMBL" id="ACL43702.1"/>
    </source>
</evidence>
<dbReference type="Pfam" id="PF05050">
    <property type="entry name" value="Methyltransf_21"/>
    <property type="match status" value="1"/>
</dbReference>
<reference evidence="2" key="1">
    <citation type="submission" date="2009-01" db="EMBL/GenBank/DDBJ databases">
        <title>Complete sequence of chromosome Cyanothece sp. PCC 7425.</title>
        <authorList>
            <consortium name="US DOE Joint Genome Institute"/>
            <person name="Lucas S."/>
            <person name="Copeland A."/>
            <person name="Lapidus A."/>
            <person name="Glavina del Rio T."/>
            <person name="Dalin E."/>
            <person name="Tice H."/>
            <person name="Bruce D."/>
            <person name="Goodwin L."/>
            <person name="Pitluck S."/>
            <person name="Sims D."/>
            <person name="Meineke L."/>
            <person name="Brettin T."/>
            <person name="Detter J.C."/>
            <person name="Han C."/>
            <person name="Larimer F."/>
            <person name="Land M."/>
            <person name="Hauser L."/>
            <person name="Kyrpides N."/>
            <person name="Ovchinnikova G."/>
            <person name="Liberton M."/>
            <person name="Stoeckel J."/>
            <person name="Banerjee A."/>
            <person name="Singh A."/>
            <person name="Page L."/>
            <person name="Sato H."/>
            <person name="Zhao L."/>
            <person name="Sherman L."/>
            <person name="Pakrasi H."/>
            <person name="Richardson P."/>
        </authorList>
    </citation>
    <scope>NUCLEOTIDE SEQUENCE</scope>
    <source>
        <strain evidence="2">PCC 7425</strain>
    </source>
</reference>
<dbReference type="OrthoDB" id="421171at2"/>
<dbReference type="SUPFAM" id="SSF53335">
    <property type="entry name" value="S-adenosyl-L-methionine-dependent methyltransferases"/>
    <property type="match status" value="1"/>
</dbReference>
<sequence>MQPNFWQWTGEDEQRLRFYQQFIQPGDLVYDVGANVGNRTKVFLKLRAKVVAFEPQQECADYLEKIERVLKKQQNFTLVKKALGRSEGEGTMRLGQASVLSTLSEEWIERVNQSGRFSQHQWQAKQPVQIITLEQAMQQFGRPTFVKIDVEGYEYEVLSGLSTPVDYISIEFAAENIQSTLNCIDYIHALSPDTVFQISLAESMQLDFTSWVSAQQVKQYLADLVSRDRLAWGDVYMRC</sequence>
<dbReference type="InterPro" id="IPR052514">
    <property type="entry name" value="SAM-dependent_MTase"/>
</dbReference>
<organism evidence="2">
    <name type="scientific">Cyanothece sp. (strain PCC 7425 / ATCC 29141)</name>
    <dbReference type="NCBI Taxonomy" id="395961"/>
    <lineage>
        <taxon>Bacteria</taxon>
        <taxon>Bacillati</taxon>
        <taxon>Cyanobacteriota</taxon>
        <taxon>Cyanophyceae</taxon>
        <taxon>Gomontiellales</taxon>
        <taxon>Cyanothecaceae</taxon>
        <taxon>Cyanothece</taxon>
    </lineage>
</organism>
<dbReference type="STRING" id="395961.Cyan7425_1325"/>
<dbReference type="EMBL" id="CP001344">
    <property type="protein sequence ID" value="ACL43702.1"/>
    <property type="molecule type" value="Genomic_DNA"/>
</dbReference>
<feature type="domain" description="Methyltransferase FkbM" evidence="1">
    <location>
        <begin position="31"/>
        <end position="165"/>
    </location>
</feature>
<dbReference type="Gene3D" id="3.40.50.150">
    <property type="entry name" value="Vaccinia Virus protein VP39"/>
    <property type="match status" value="1"/>
</dbReference>
<dbReference type="InterPro" id="IPR006342">
    <property type="entry name" value="FkbM_mtfrase"/>
</dbReference>
<gene>
    <name evidence="2" type="ordered locus">Cyan7425_1325</name>
</gene>
<dbReference type="eggNOG" id="COG2242">
    <property type="taxonomic scope" value="Bacteria"/>
</dbReference>
<dbReference type="HOGENOM" id="CLU_095342_0_0_3"/>
<dbReference type="GO" id="GO:0008168">
    <property type="term" value="F:methyltransferase activity"/>
    <property type="evidence" value="ECO:0007669"/>
    <property type="project" value="UniProtKB-KW"/>
</dbReference>
<proteinExistence type="predicted"/>
<dbReference type="AlphaFoldDB" id="B8HNH1"/>
<dbReference type="KEGG" id="cyn:Cyan7425_1325"/>
<name>B8HNH1_CYAP4</name>
<protein>
    <submittedName>
        <fullName evidence="2">Methyltransferase FkbM family</fullName>
    </submittedName>
</protein>
<keyword evidence="2" id="KW-0808">Transferase</keyword>
<dbReference type="InterPro" id="IPR029063">
    <property type="entry name" value="SAM-dependent_MTases_sf"/>
</dbReference>
<dbReference type="NCBIfam" id="TIGR01444">
    <property type="entry name" value="fkbM_fam"/>
    <property type="match status" value="1"/>
</dbReference>
<keyword evidence="2" id="KW-0489">Methyltransferase</keyword>